<evidence type="ECO:0000313" key="4">
    <source>
        <dbReference type="Proteomes" id="UP000009168"/>
    </source>
</evidence>
<dbReference type="EMBL" id="GG662793">
    <property type="protein sequence ID" value="EAR90919.2"/>
    <property type="molecule type" value="Genomic_DNA"/>
</dbReference>
<dbReference type="KEGG" id="tet:TTHERM_00145240"/>
<evidence type="ECO:0000256" key="1">
    <source>
        <dbReference type="SAM" id="Coils"/>
    </source>
</evidence>
<feature type="region of interest" description="Disordered" evidence="2">
    <location>
        <begin position="332"/>
        <end position="358"/>
    </location>
</feature>
<keyword evidence="1" id="KW-0175">Coiled coil</keyword>
<feature type="compositionally biased region" description="Basic and acidic residues" evidence="2">
    <location>
        <begin position="113"/>
        <end position="124"/>
    </location>
</feature>
<feature type="coiled-coil region" evidence="1">
    <location>
        <begin position="569"/>
        <end position="596"/>
    </location>
</feature>
<feature type="compositionally biased region" description="Polar residues" evidence="2">
    <location>
        <begin position="17"/>
        <end position="33"/>
    </location>
</feature>
<feature type="compositionally biased region" description="Low complexity" evidence="2">
    <location>
        <begin position="190"/>
        <end position="206"/>
    </location>
</feature>
<dbReference type="GeneID" id="7836582"/>
<feature type="region of interest" description="Disordered" evidence="2">
    <location>
        <begin position="16"/>
        <end position="144"/>
    </location>
</feature>
<reference evidence="4" key="1">
    <citation type="journal article" date="2006" name="PLoS Biol.">
        <title>Macronuclear genome sequence of the ciliate Tetrahymena thermophila, a model eukaryote.</title>
        <authorList>
            <person name="Eisen J.A."/>
            <person name="Coyne R.S."/>
            <person name="Wu M."/>
            <person name="Wu D."/>
            <person name="Thiagarajan M."/>
            <person name="Wortman J.R."/>
            <person name="Badger J.H."/>
            <person name="Ren Q."/>
            <person name="Amedeo P."/>
            <person name="Jones K.M."/>
            <person name="Tallon L.J."/>
            <person name="Delcher A.L."/>
            <person name="Salzberg S.L."/>
            <person name="Silva J.C."/>
            <person name="Haas B.J."/>
            <person name="Majoros W.H."/>
            <person name="Farzad M."/>
            <person name="Carlton J.M."/>
            <person name="Smith R.K. Jr."/>
            <person name="Garg J."/>
            <person name="Pearlman R.E."/>
            <person name="Karrer K.M."/>
            <person name="Sun L."/>
            <person name="Manning G."/>
            <person name="Elde N.C."/>
            <person name="Turkewitz A.P."/>
            <person name="Asai D.J."/>
            <person name="Wilkes D.E."/>
            <person name="Wang Y."/>
            <person name="Cai H."/>
            <person name="Collins K."/>
            <person name="Stewart B.A."/>
            <person name="Lee S.R."/>
            <person name="Wilamowska K."/>
            <person name="Weinberg Z."/>
            <person name="Ruzzo W.L."/>
            <person name="Wloga D."/>
            <person name="Gaertig J."/>
            <person name="Frankel J."/>
            <person name="Tsao C.-C."/>
            <person name="Gorovsky M.A."/>
            <person name="Keeling P.J."/>
            <person name="Waller R.F."/>
            <person name="Patron N.J."/>
            <person name="Cherry J.M."/>
            <person name="Stover N.A."/>
            <person name="Krieger C.J."/>
            <person name="del Toro C."/>
            <person name="Ryder H.F."/>
            <person name="Williamson S.C."/>
            <person name="Barbeau R.A."/>
            <person name="Hamilton E.P."/>
            <person name="Orias E."/>
        </authorList>
    </citation>
    <scope>NUCLEOTIDE SEQUENCE [LARGE SCALE GENOMIC DNA]</scope>
    <source>
        <strain evidence="4">SB210</strain>
    </source>
</reference>
<proteinExistence type="predicted"/>
<organism evidence="3 4">
    <name type="scientific">Tetrahymena thermophila (strain SB210)</name>
    <dbReference type="NCBI Taxonomy" id="312017"/>
    <lineage>
        <taxon>Eukaryota</taxon>
        <taxon>Sar</taxon>
        <taxon>Alveolata</taxon>
        <taxon>Ciliophora</taxon>
        <taxon>Intramacronucleata</taxon>
        <taxon>Oligohymenophorea</taxon>
        <taxon>Hymenostomatida</taxon>
        <taxon>Tetrahymenina</taxon>
        <taxon>Tetrahymenidae</taxon>
        <taxon>Tetrahymena</taxon>
    </lineage>
</organism>
<dbReference type="AlphaFoldDB" id="I7M7B5"/>
<name>I7M7B5_TETTS</name>
<feature type="region of interest" description="Disordered" evidence="2">
    <location>
        <begin position="264"/>
        <end position="296"/>
    </location>
</feature>
<evidence type="ECO:0000313" key="3">
    <source>
        <dbReference type="EMBL" id="EAR90919.2"/>
    </source>
</evidence>
<feature type="region of interest" description="Disordered" evidence="2">
    <location>
        <begin position="181"/>
        <end position="248"/>
    </location>
</feature>
<gene>
    <name evidence="3" type="ORF">TTHERM_00145240</name>
</gene>
<protein>
    <submittedName>
        <fullName evidence="3">Uncharacterized protein</fullName>
    </submittedName>
</protein>
<feature type="compositionally biased region" description="Polar residues" evidence="2">
    <location>
        <begin position="264"/>
        <end position="285"/>
    </location>
</feature>
<dbReference type="Proteomes" id="UP000009168">
    <property type="component" value="Unassembled WGS sequence"/>
</dbReference>
<keyword evidence="4" id="KW-1185">Reference proteome</keyword>
<evidence type="ECO:0000256" key="2">
    <source>
        <dbReference type="SAM" id="MobiDB-lite"/>
    </source>
</evidence>
<feature type="compositionally biased region" description="Acidic residues" evidence="2">
    <location>
        <begin position="339"/>
        <end position="349"/>
    </location>
</feature>
<feature type="compositionally biased region" description="Polar residues" evidence="2">
    <location>
        <begin position="218"/>
        <end position="248"/>
    </location>
</feature>
<feature type="compositionally biased region" description="Polar residues" evidence="2">
    <location>
        <begin position="62"/>
        <end position="77"/>
    </location>
</feature>
<sequence length="621" mass="71725">MNQFHLYPHQIYRRNTRNNLYTDENKSESPTLDETSKRLKTTNPKEINISDYEDQKQRRIQTEASQNKASDQKQNQYDKLPSLKSQSSKQAKTGGDHNTDQIENQDQLSQRKSRIDKQQKKAAIEDDDGDVFDKKPRSTNLIDNSKGFLDAQQIIDNSQRERLPSINNKLNTNQIDILNRYDDKASPNYRTQSRQQSQSKRNSTSRGSSRSEHRKNQENQLNKSFEQSSPNVQHQKLKNSQINTQDAKNTGLDINISLQDINYDSSASKPDQKNIEQSTANQLDSQKNKKENIVKNNSSLLNKYKLEQEYLKGIKQKSNNNNSVLNESQNIHKSSQEMQQDDGNDSDQSEDTRLNNKINNYRNQYRRNIDEIYKQIKTEHNSPSSRSIYFHEELINNGLRAQGKLKTEPNDDSKNHNLTISRPSIDYNTSLSKVDGDEIDNIQNQSKTVPIHVLLNKIKQRSNYTQKLERLSSNLHGISPNKSQIDLEDSTQSQLAYDHLKAQRQYLTSKKYLNMYSRTIDSMNNYDSNGDKSGKKINENSYLNNSNANNSQNGLVIRNAQKSNGGIYGINKTLDVQRLNEEIDRLEQQSKAYQKLLKISIDCSIDFTKNVTEYKVHSNLE</sequence>
<accession>I7M7B5</accession>
<dbReference type="RefSeq" id="XP_001011164.2">
    <property type="nucleotide sequence ID" value="XM_001011164.2"/>
</dbReference>
<dbReference type="InParanoid" id="I7M7B5"/>
<feature type="compositionally biased region" description="Polar residues" evidence="2">
    <location>
        <begin position="101"/>
        <end position="110"/>
    </location>
</feature>
<feature type="compositionally biased region" description="Low complexity" evidence="2">
    <location>
        <begin position="79"/>
        <end position="92"/>
    </location>
</feature>